<accession>A0A150WV10</accession>
<dbReference type="CDD" id="cd16015">
    <property type="entry name" value="LTA_synthase"/>
    <property type="match status" value="1"/>
</dbReference>
<keyword evidence="8" id="KW-0808">Transferase</keyword>
<dbReference type="Gene3D" id="3.40.720.10">
    <property type="entry name" value="Alkaline Phosphatase, subunit A"/>
    <property type="match status" value="1"/>
</dbReference>
<dbReference type="GO" id="GO:0005886">
    <property type="term" value="C:plasma membrane"/>
    <property type="evidence" value="ECO:0007669"/>
    <property type="project" value="UniProtKB-SubCell"/>
</dbReference>
<dbReference type="PANTHER" id="PTHR47371:SF3">
    <property type="entry name" value="PHOSPHOGLYCEROL TRANSFERASE I"/>
    <property type="match status" value="1"/>
</dbReference>
<evidence type="ECO:0000313" key="9">
    <source>
        <dbReference type="Proteomes" id="UP000075391"/>
    </source>
</evidence>
<comment type="subcellular location">
    <subcellularLocation>
        <location evidence="1">Cell membrane</location>
        <topology evidence="1">Multi-pass membrane protein</topology>
    </subcellularLocation>
</comment>
<keyword evidence="4 6" id="KW-1133">Transmembrane helix</keyword>
<dbReference type="Pfam" id="PF00884">
    <property type="entry name" value="Sulfatase"/>
    <property type="match status" value="1"/>
</dbReference>
<feature type="transmembrane region" description="Helical" evidence="6">
    <location>
        <begin position="159"/>
        <end position="176"/>
    </location>
</feature>
<feature type="transmembrane region" description="Helical" evidence="6">
    <location>
        <begin position="108"/>
        <end position="132"/>
    </location>
</feature>
<organism evidence="8 9">
    <name type="scientific">Bdellovibrio bacteriovorus</name>
    <dbReference type="NCBI Taxonomy" id="959"/>
    <lineage>
        <taxon>Bacteria</taxon>
        <taxon>Pseudomonadati</taxon>
        <taxon>Bdellovibrionota</taxon>
        <taxon>Bdellovibrionia</taxon>
        <taxon>Bdellovibrionales</taxon>
        <taxon>Pseudobdellovibrionaceae</taxon>
        <taxon>Bdellovibrio</taxon>
    </lineage>
</organism>
<dbReference type="RefSeq" id="WP_063242763.1">
    <property type="nucleotide sequence ID" value="NZ_LUKF01000002.1"/>
</dbReference>
<evidence type="ECO:0000256" key="2">
    <source>
        <dbReference type="ARBA" id="ARBA00022475"/>
    </source>
</evidence>
<keyword evidence="2" id="KW-1003">Cell membrane</keyword>
<dbReference type="InterPro" id="IPR050448">
    <property type="entry name" value="OpgB/LTA_synthase_biosynth"/>
</dbReference>
<evidence type="ECO:0000256" key="4">
    <source>
        <dbReference type="ARBA" id="ARBA00022989"/>
    </source>
</evidence>
<gene>
    <name evidence="8" type="ORF">AZI85_14150</name>
</gene>
<proteinExistence type="predicted"/>
<dbReference type="OrthoDB" id="9760224at2"/>
<dbReference type="InterPro" id="IPR000917">
    <property type="entry name" value="Sulfatase_N"/>
</dbReference>
<keyword evidence="5 6" id="KW-0472">Membrane</keyword>
<dbReference type="PANTHER" id="PTHR47371">
    <property type="entry name" value="LIPOTEICHOIC ACID SYNTHASE"/>
    <property type="match status" value="1"/>
</dbReference>
<feature type="transmembrane region" description="Helical" evidence="6">
    <location>
        <begin position="68"/>
        <end position="88"/>
    </location>
</feature>
<sequence length="705" mass="81295">MEKSRAQWLKQSWLYLKRILILNAVFLFIGFLWRVGFFFVYGNMNEVSQVKGDVVRAFVLGARFDSTILFYVNAIPLLILFLASLLAFTRFLTKPLHHLFSHFTRFLIPYYTVMLFIVTFVSAVDFGFYSFYQDRINVLIFGFITDDTIALIKTIWRNYPMVWIALGFFFFTYSLWKGLKINFTQGREWIPLKVERVSYPVFILFFFVVFLLNGIGARGSLGLFPLSEMDTGISKSIFVNHLSFNGTRAFTRAIELKAQQTSQWDSNLRHYGYGENYRQAFADFYSLTPEQVPEDPLELMKRRTPQSEWAEKTKPHVLLLTMESMGAYWFKYDQPEFDLLGKFKSHMQEDTYLTNFLSSTNATIGSLSCLMIGSAQRPISEFLSESDYLQVPFRTSPARVFKESGYKARFLYGGNPGWREVNKFAVVQGFDTVEGEFEMSEVLGGLKDRHDWGVYDEDVFEYVFKTLSEAKEPQFLLTMTTTNHPPYQLPHAYKVPDLKAPAELTSRLIGDTSLAEKRFKTYRYSSDKLGEFLTRLKNSPLKDKVIVAITGDHTFWIVNFSEQELLQKGSVPFYLYVPAAIRKKLDPEAFGSQADIAPTLYNLALSDKEYYSLGRDLFNKEGDFAVNASNLIVNRTGGVLAAGHAAEDHAFDWQGKYEKLVPGEMTESKKALSLKYKSLMGILDFYFMKEKRDQKGPMQNADSRR</sequence>
<reference evidence="8 9" key="1">
    <citation type="submission" date="2016-03" db="EMBL/GenBank/DDBJ databases">
        <authorList>
            <person name="Ploux O."/>
        </authorList>
    </citation>
    <scope>NUCLEOTIDE SEQUENCE [LARGE SCALE GENOMIC DNA]</scope>
    <source>
        <strain evidence="8 9">BER2</strain>
    </source>
</reference>
<name>A0A150WV10_BDEBC</name>
<dbReference type="EMBL" id="LUKF01000002">
    <property type="protein sequence ID" value="KYG70281.1"/>
    <property type="molecule type" value="Genomic_DNA"/>
</dbReference>
<evidence type="ECO:0000259" key="7">
    <source>
        <dbReference type="Pfam" id="PF00884"/>
    </source>
</evidence>
<evidence type="ECO:0000256" key="3">
    <source>
        <dbReference type="ARBA" id="ARBA00022692"/>
    </source>
</evidence>
<dbReference type="InterPro" id="IPR017850">
    <property type="entry name" value="Alkaline_phosphatase_core_sf"/>
</dbReference>
<keyword evidence="3 6" id="KW-0812">Transmembrane</keyword>
<protein>
    <submittedName>
        <fullName evidence="8">Phosphoglycerol transferase</fullName>
    </submittedName>
</protein>
<evidence type="ECO:0000256" key="1">
    <source>
        <dbReference type="ARBA" id="ARBA00004651"/>
    </source>
</evidence>
<feature type="transmembrane region" description="Helical" evidence="6">
    <location>
        <begin position="197"/>
        <end position="217"/>
    </location>
</feature>
<evidence type="ECO:0000313" key="8">
    <source>
        <dbReference type="EMBL" id="KYG70281.1"/>
    </source>
</evidence>
<comment type="caution">
    <text evidence="8">The sequence shown here is derived from an EMBL/GenBank/DDBJ whole genome shotgun (WGS) entry which is preliminary data.</text>
</comment>
<dbReference type="SUPFAM" id="SSF53649">
    <property type="entry name" value="Alkaline phosphatase-like"/>
    <property type="match status" value="1"/>
</dbReference>
<feature type="transmembrane region" description="Helical" evidence="6">
    <location>
        <begin position="20"/>
        <end position="41"/>
    </location>
</feature>
<evidence type="ECO:0000256" key="5">
    <source>
        <dbReference type="ARBA" id="ARBA00023136"/>
    </source>
</evidence>
<evidence type="ECO:0000256" key="6">
    <source>
        <dbReference type="SAM" id="Phobius"/>
    </source>
</evidence>
<feature type="domain" description="Sulfatase N-terminal" evidence="7">
    <location>
        <begin position="315"/>
        <end position="604"/>
    </location>
</feature>
<dbReference type="GO" id="GO:0016740">
    <property type="term" value="F:transferase activity"/>
    <property type="evidence" value="ECO:0007669"/>
    <property type="project" value="UniProtKB-KW"/>
</dbReference>
<dbReference type="AlphaFoldDB" id="A0A150WV10"/>
<dbReference type="Proteomes" id="UP000075391">
    <property type="component" value="Unassembled WGS sequence"/>
</dbReference>